<keyword evidence="2" id="KW-0812">Transmembrane</keyword>
<protein>
    <recommendedName>
        <fullName evidence="5">Hydrogenase expression protein</fullName>
    </recommendedName>
</protein>
<dbReference type="AlphaFoldDB" id="A0A4R4P9E0"/>
<evidence type="ECO:0000256" key="1">
    <source>
        <dbReference type="SAM" id="MobiDB-lite"/>
    </source>
</evidence>
<comment type="caution">
    <text evidence="3">The sequence shown here is derived from an EMBL/GenBank/DDBJ whole genome shotgun (WGS) entry which is preliminary data.</text>
</comment>
<evidence type="ECO:0008006" key="5">
    <source>
        <dbReference type="Google" id="ProtNLM"/>
    </source>
</evidence>
<keyword evidence="4" id="KW-1185">Reference proteome</keyword>
<feature type="transmembrane region" description="Helical" evidence="2">
    <location>
        <begin position="220"/>
        <end position="242"/>
    </location>
</feature>
<dbReference type="RefSeq" id="WP_131937500.1">
    <property type="nucleotide sequence ID" value="NZ_BAAAMX010000003.1"/>
</dbReference>
<name>A0A4R4P9E0_9ACTN</name>
<dbReference type="EMBL" id="SMJW01000014">
    <property type="protein sequence ID" value="TDC18915.1"/>
    <property type="molecule type" value="Genomic_DNA"/>
</dbReference>
<proteinExistence type="predicted"/>
<accession>A0A4R4P9E0</accession>
<evidence type="ECO:0000256" key="2">
    <source>
        <dbReference type="SAM" id="Phobius"/>
    </source>
</evidence>
<keyword evidence="2" id="KW-0472">Membrane</keyword>
<sequence>MSIWSSLEPRSATVDPGKRTTVALRVRNTGDLVEEYRIGVAGDPAVWARVEPATLRLYPGTTGTAEIVFAPPRTPDAAAGGHPFAVEVTPTEQPGAKEVVEGHLTITPFTVLRAELVPPVVRGRFGAKPKVAVDNLGNTKVTASLSGKDPAGRLGVELHPANVQIEPGRAAWVDGRIKPGGITWFGRRESRPYTVHVLRSGREPVEVDGTFEQGAIMPRWLLGTGACVLAMAVAFTVAWFAFQPNFSSRARDGAMSPMGNPLALPSQPEQKGSPSPPETPTAAPSKPAGQAEPKKKRKPRPLGGPGSMLFYLSAGGPWMNPPPPGEQAQTWSVPPGQSFPAVGKDWPKGGNPAIRTIYNLNEVPRPGSRPTFDFYVRSPSGATGVTVSAMFLWQFDGTEGALDRLDVFKPIRLRADGAWQKYTELAGLQYSAGSEYKPLTLGRLGVAFYVRSPGGQPVEVRTNVPPGDKYVSALRIPYVTQK</sequence>
<gene>
    <name evidence="3" type="ORF">E1284_04895</name>
</gene>
<reference evidence="3 4" key="1">
    <citation type="submission" date="2019-03" db="EMBL/GenBank/DDBJ databases">
        <title>Draft genome sequences of novel Actinobacteria.</title>
        <authorList>
            <person name="Sahin N."/>
            <person name="Ay H."/>
            <person name="Saygin H."/>
        </authorList>
    </citation>
    <scope>NUCLEOTIDE SEQUENCE [LARGE SCALE GENOMIC DNA]</scope>
    <source>
        <strain evidence="3 4">DSM 45347</strain>
    </source>
</reference>
<dbReference type="Proteomes" id="UP000295431">
    <property type="component" value="Unassembled WGS sequence"/>
</dbReference>
<evidence type="ECO:0000313" key="4">
    <source>
        <dbReference type="Proteomes" id="UP000295431"/>
    </source>
</evidence>
<keyword evidence="2" id="KW-1133">Transmembrane helix</keyword>
<dbReference type="OrthoDB" id="3444343at2"/>
<feature type="region of interest" description="Disordered" evidence="1">
    <location>
        <begin position="252"/>
        <end position="306"/>
    </location>
</feature>
<evidence type="ECO:0000313" key="3">
    <source>
        <dbReference type="EMBL" id="TDC18915.1"/>
    </source>
</evidence>
<organism evidence="3 4">
    <name type="scientific">Actinomadura bangladeshensis</name>
    <dbReference type="NCBI Taxonomy" id="453573"/>
    <lineage>
        <taxon>Bacteria</taxon>
        <taxon>Bacillati</taxon>
        <taxon>Actinomycetota</taxon>
        <taxon>Actinomycetes</taxon>
        <taxon>Streptosporangiales</taxon>
        <taxon>Thermomonosporaceae</taxon>
        <taxon>Actinomadura</taxon>
    </lineage>
</organism>